<comment type="caution">
    <text evidence="2">The sequence shown here is derived from an EMBL/GenBank/DDBJ whole genome shotgun (WGS) entry which is preliminary data.</text>
</comment>
<gene>
    <name evidence="2" type="ORF">JT362_06800</name>
</gene>
<dbReference type="EMBL" id="JAFFZE010000006">
    <property type="protein sequence ID" value="MCT2582826.1"/>
    <property type="molecule type" value="Genomic_DNA"/>
</dbReference>
<dbReference type="SUPFAM" id="SSF53474">
    <property type="entry name" value="alpha/beta-Hydrolases"/>
    <property type="match status" value="1"/>
</dbReference>
<accession>A0ABT2J4Z0</accession>
<keyword evidence="3" id="KW-1185">Reference proteome</keyword>
<protein>
    <submittedName>
        <fullName evidence="2">Alpha/beta hydrolase</fullName>
    </submittedName>
</protein>
<dbReference type="GO" id="GO:0016787">
    <property type="term" value="F:hydrolase activity"/>
    <property type="evidence" value="ECO:0007669"/>
    <property type="project" value="UniProtKB-KW"/>
</dbReference>
<dbReference type="Gene3D" id="3.40.50.1820">
    <property type="entry name" value="alpha/beta hydrolase"/>
    <property type="match status" value="1"/>
</dbReference>
<dbReference type="InterPro" id="IPR050471">
    <property type="entry name" value="AB_hydrolase"/>
</dbReference>
<name>A0ABT2J4Z0_9PSEU</name>
<feature type="domain" description="AB hydrolase-1" evidence="1">
    <location>
        <begin position="32"/>
        <end position="251"/>
    </location>
</feature>
<organism evidence="2 3">
    <name type="scientific">Actinophytocola gossypii</name>
    <dbReference type="NCBI Taxonomy" id="2812003"/>
    <lineage>
        <taxon>Bacteria</taxon>
        <taxon>Bacillati</taxon>
        <taxon>Actinomycetota</taxon>
        <taxon>Actinomycetes</taxon>
        <taxon>Pseudonocardiales</taxon>
        <taxon>Pseudonocardiaceae</taxon>
    </lineage>
</organism>
<dbReference type="PANTHER" id="PTHR43433:SF5">
    <property type="entry name" value="AB HYDROLASE-1 DOMAIN-CONTAINING PROTEIN"/>
    <property type="match status" value="1"/>
</dbReference>
<proteinExistence type="predicted"/>
<reference evidence="2 3" key="1">
    <citation type="submission" date="2021-02" db="EMBL/GenBank/DDBJ databases">
        <title>Actinophytocola xerophila sp. nov., isolated from soil of cotton cropping field.</title>
        <authorList>
            <person name="Huang R."/>
            <person name="Chen X."/>
            <person name="Ge X."/>
            <person name="Liu W."/>
        </authorList>
    </citation>
    <scope>NUCLEOTIDE SEQUENCE [LARGE SCALE GENOMIC DNA]</scope>
    <source>
        <strain evidence="2 3">S1-96</strain>
    </source>
</reference>
<evidence type="ECO:0000313" key="3">
    <source>
        <dbReference type="Proteomes" id="UP001156441"/>
    </source>
</evidence>
<sequence length="266" mass="28425">MTEYLTSADGTKIAYERTGSGPSLILVDGAMCYRASGPARPLAKELAADFTVFTYDRRGRGESGPGSEISAERELEDVAAVAEEAGGTPFLYGISSGAVLAADAAARGIGVPKLALYEPPLIVDSEHREPLPADVLEQVTAMVSAGRNAETVSYFMKSVEVPGFAIVLMRLMPGWSKLKAVAPTLRYDFTFLRGLQQGVRPPADRWATVTMPTLVVDGGKSSAWMRTGVRAMADALPNATYRTLPGQNHLVKPKALAPMLREFFAG</sequence>
<dbReference type="Proteomes" id="UP001156441">
    <property type="component" value="Unassembled WGS sequence"/>
</dbReference>
<evidence type="ECO:0000259" key="1">
    <source>
        <dbReference type="Pfam" id="PF12697"/>
    </source>
</evidence>
<evidence type="ECO:0000313" key="2">
    <source>
        <dbReference type="EMBL" id="MCT2582826.1"/>
    </source>
</evidence>
<dbReference type="Pfam" id="PF12697">
    <property type="entry name" value="Abhydrolase_6"/>
    <property type="match status" value="1"/>
</dbReference>
<keyword evidence="2" id="KW-0378">Hydrolase</keyword>
<dbReference type="InterPro" id="IPR029058">
    <property type="entry name" value="AB_hydrolase_fold"/>
</dbReference>
<dbReference type="RefSeq" id="WP_260190161.1">
    <property type="nucleotide sequence ID" value="NZ_JAFFZE010000006.1"/>
</dbReference>
<dbReference type="InterPro" id="IPR000073">
    <property type="entry name" value="AB_hydrolase_1"/>
</dbReference>
<dbReference type="PANTHER" id="PTHR43433">
    <property type="entry name" value="HYDROLASE, ALPHA/BETA FOLD FAMILY PROTEIN"/>
    <property type="match status" value="1"/>
</dbReference>